<protein>
    <submittedName>
        <fullName evidence="2">3-demethylubiquinone-9 3-methyltransferase</fullName>
    </submittedName>
</protein>
<keyword evidence="3" id="KW-1185">Reference proteome</keyword>
<name>A0ABX0KCC8_9PROT</name>
<evidence type="ECO:0000313" key="2">
    <source>
        <dbReference type="EMBL" id="NHO32781.1"/>
    </source>
</evidence>
<comment type="caution">
    <text evidence="2">The sequence shown here is derived from an EMBL/GenBank/DDBJ whole genome shotgun (WGS) entry which is preliminary data.</text>
</comment>
<feature type="compositionally biased region" description="Pro residues" evidence="1">
    <location>
        <begin position="497"/>
        <end position="514"/>
    </location>
</feature>
<gene>
    <name evidence="2" type="ORF">GOB84_09460</name>
</gene>
<dbReference type="EMBL" id="WOSW01000015">
    <property type="protein sequence ID" value="NHO32781.1"/>
    <property type="molecule type" value="Genomic_DNA"/>
</dbReference>
<accession>A0ABX0KCC8</accession>
<organism evidence="2 3">
    <name type="scientific">Acetobacter fallax</name>
    <dbReference type="NCBI Taxonomy" id="1737473"/>
    <lineage>
        <taxon>Bacteria</taxon>
        <taxon>Pseudomonadati</taxon>
        <taxon>Pseudomonadota</taxon>
        <taxon>Alphaproteobacteria</taxon>
        <taxon>Acetobacterales</taxon>
        <taxon>Acetobacteraceae</taxon>
        <taxon>Acetobacter</taxon>
    </lineage>
</organism>
<proteinExistence type="predicted"/>
<evidence type="ECO:0000256" key="1">
    <source>
        <dbReference type="SAM" id="MobiDB-lite"/>
    </source>
</evidence>
<dbReference type="RefSeq" id="WP_173577305.1">
    <property type="nucleotide sequence ID" value="NZ_WOSW01000015.1"/>
</dbReference>
<dbReference type="Proteomes" id="UP000615326">
    <property type="component" value="Unassembled WGS sequence"/>
</dbReference>
<feature type="region of interest" description="Disordered" evidence="1">
    <location>
        <begin position="462"/>
        <end position="521"/>
    </location>
</feature>
<sequence length="521" mass="54330">MTSRRTTLTVAILSATALIGLGGAGWVWMHRKADTELTTELEQLRSQLPAGTEFTWKRAVAMPVSHGARLTDVMLKKPEGTVTAAALELVGAHQKPPAPGSQGQPLLQFDHILAHTLHVSVATGTVDIRRLALDGLTLPADSSHLADLVIDHGELADMAIHGQTGEISATLGNVTLDQYGVGHPSRLVVRQFSLTGTVHPMRVITAERFSTDGSDLASVLLARIHGERLPPRDGTQSARIDNVSLKGVVGQPGSPIMPIAAFERLTSFSNTTDQKSQVAVSLTHFRVWPSGPQLETIRTLGYSRFEASAVVSALVDYGASVVHLSQLDVNAPTFGRLDLSGDLTDVNGSVVDALTGRMTQPNVAHLDATWRDNGLVGRLLKNAAIGQGMDPDAYVPLLERSFAPPGAAPDSVGAQLASYIASPGAGPLTLALSPSQPLPLLAVVALFSVATHPGLAESVGLTVQAPSGATEKTPASTPDPDTTTDEPVDPSILKGSPPAPSPAQTPPPPSPAIPAPASTHP</sequence>
<reference evidence="2 3" key="1">
    <citation type="journal article" date="2020" name="Int. J. Syst. Evol. Microbiol.">
        <title>Novel acetic acid bacteria from cider fermentations: Acetobacter conturbans sp. nov. and Acetobacter fallax sp. nov.</title>
        <authorList>
            <person name="Sombolestani A.S."/>
            <person name="Cleenwerck I."/>
            <person name="Cnockaert M."/>
            <person name="Borremans W."/>
            <person name="Wieme A.D."/>
            <person name="De Vuyst L."/>
            <person name="Vandamme P."/>
        </authorList>
    </citation>
    <scope>NUCLEOTIDE SEQUENCE [LARGE SCALE GENOMIC DNA]</scope>
    <source>
        <strain evidence="2 3">LMG 1637</strain>
    </source>
</reference>
<evidence type="ECO:0000313" key="3">
    <source>
        <dbReference type="Proteomes" id="UP000615326"/>
    </source>
</evidence>